<feature type="transmembrane region" description="Helical" evidence="2">
    <location>
        <begin position="51"/>
        <end position="79"/>
    </location>
</feature>
<feature type="compositionally biased region" description="Polar residues" evidence="1">
    <location>
        <begin position="340"/>
        <end position="358"/>
    </location>
</feature>
<protein>
    <submittedName>
        <fullName evidence="3">Glycosyltransferase (GlcNAc), putative</fullName>
    </submittedName>
</protein>
<dbReference type="GO" id="GO:0016740">
    <property type="term" value="F:transferase activity"/>
    <property type="evidence" value="ECO:0007669"/>
    <property type="project" value="UniProtKB-KW"/>
</dbReference>
<feature type="region of interest" description="Disordered" evidence="1">
    <location>
        <begin position="140"/>
        <end position="182"/>
    </location>
</feature>
<dbReference type="VEuPathDB" id="TriTrypDB:TEOVI_000550800"/>
<dbReference type="InterPro" id="IPR029044">
    <property type="entry name" value="Nucleotide-diphossugar_trans"/>
</dbReference>
<name>A0A1G4I985_TRYEQ</name>
<accession>A0A1G4I985</accession>
<dbReference type="PANTHER" id="PTHR34496:SF10">
    <property type="entry name" value="GLCNAC TRANSFERASE"/>
    <property type="match status" value="1"/>
</dbReference>
<comment type="caution">
    <text evidence="3">The sequence shown here is derived from an EMBL/GenBank/DDBJ whole genome shotgun (WGS) entry which is preliminary data.</text>
</comment>
<dbReference type="SUPFAM" id="SSF53448">
    <property type="entry name" value="Nucleotide-diphospho-sugar transferases"/>
    <property type="match status" value="1"/>
</dbReference>
<dbReference type="EMBL" id="CZPT02000973">
    <property type="protein sequence ID" value="SCU68375.1"/>
    <property type="molecule type" value="Genomic_DNA"/>
</dbReference>
<evidence type="ECO:0000313" key="3">
    <source>
        <dbReference type="EMBL" id="SCU68375.1"/>
    </source>
</evidence>
<dbReference type="Gene3D" id="3.90.550.10">
    <property type="entry name" value="Spore Coat Polysaccharide Biosynthesis Protein SpsA, Chain A"/>
    <property type="match status" value="1"/>
</dbReference>
<gene>
    <name evidence="3" type="ORF">TEOVI_000550800</name>
</gene>
<evidence type="ECO:0000256" key="2">
    <source>
        <dbReference type="SAM" id="Phobius"/>
    </source>
</evidence>
<evidence type="ECO:0000313" key="4">
    <source>
        <dbReference type="Proteomes" id="UP000195570"/>
    </source>
</evidence>
<feature type="compositionally biased region" description="Basic and acidic residues" evidence="1">
    <location>
        <begin position="140"/>
        <end position="149"/>
    </location>
</feature>
<dbReference type="Proteomes" id="UP000195570">
    <property type="component" value="Unassembled WGS sequence"/>
</dbReference>
<sequence>MHYASRGARRQNQLRLPPAQKPGRLRVLARSFRGVNDAVGDFTKRNNESPLLYALLFVVALLILLFIVLFVVLLCILLRSDGWSTIDAFSSKTHIVEDPDKSALLEIRRLYDTIMRTGSDREATALLEFLSTYQRSMEARVSKSTHGDDENAGDNGNVGDSGVPQGKSKYASEKPRVSNGTSLSQRSFAEVLADLRETIQDIMTLDPDVGLDRAAFFVKEKFGASNDDRSQRIDSTGSHDIERGEVEAFEPFDDILYLQLLSFFAKEEPTRSISSADRLWWRRKRISAPSVMEGRFYYPLRRFHRMQSFSPDTISTVAAWFDTMALDYYGEEMEPFESSLQQSYEGAQVSNHSGSSPENPEIKEHAVSFSPSHTASIFVSVASFRDVECHSTLQQVVHRATNMFRTYVGIAEQHNKSDPPCLSYDLFQPTLCPSAAIASDTASARAAFSDVLCFPMDNIRLRHIAPDAARGPTYGRYMTMLLYRGEDYVLILDSHTRFVYGWDSRVVAMHMYLRHPRIVLSHYPEGFEKELSNFTYERTTTVYLCRASFIESDGYVRLGGILVNEENVNKFSHQGRVLRYAAKGFGRKPDADVSRPLPQPWAAGGFLFARGSIMREVPLDPHLPNTFDGEEVLYSVRLWTHGYDIHSPNRTICYHVYTRNDQPKVWNNNPLWSSLRLRSRERIQCLLQTREKGQTVPKVPVNTTDPAVTIDVDRYGMGRVRTVENWYRFAGLDPVRYTFDGRWCGKGKI</sequence>
<evidence type="ECO:0000256" key="1">
    <source>
        <dbReference type="SAM" id="MobiDB-lite"/>
    </source>
</evidence>
<keyword evidence="2" id="KW-0812">Transmembrane</keyword>
<proteinExistence type="predicted"/>
<dbReference type="InterPro" id="IPR021067">
    <property type="entry name" value="Glycosyltransferase"/>
</dbReference>
<reference evidence="3" key="1">
    <citation type="submission" date="2016-09" db="EMBL/GenBank/DDBJ databases">
        <authorList>
            <person name="Hebert L."/>
            <person name="Moumen B."/>
        </authorList>
    </citation>
    <scope>NUCLEOTIDE SEQUENCE [LARGE SCALE GENOMIC DNA]</scope>
    <source>
        <strain evidence="3">OVI</strain>
    </source>
</reference>
<keyword evidence="2" id="KW-1133">Transmembrane helix</keyword>
<organism evidence="3 4">
    <name type="scientific">Trypanosoma equiperdum</name>
    <dbReference type="NCBI Taxonomy" id="5694"/>
    <lineage>
        <taxon>Eukaryota</taxon>
        <taxon>Discoba</taxon>
        <taxon>Euglenozoa</taxon>
        <taxon>Kinetoplastea</taxon>
        <taxon>Metakinetoplastina</taxon>
        <taxon>Trypanosomatida</taxon>
        <taxon>Trypanosomatidae</taxon>
        <taxon>Trypanosoma</taxon>
    </lineage>
</organism>
<dbReference type="Pfam" id="PF11397">
    <property type="entry name" value="GlcNAc"/>
    <property type="match status" value="1"/>
</dbReference>
<dbReference type="PANTHER" id="PTHR34496">
    <property type="entry name" value="GLCNAC TRANSFERASE-RELATED"/>
    <property type="match status" value="1"/>
</dbReference>
<feature type="region of interest" description="Disordered" evidence="1">
    <location>
        <begin position="340"/>
        <end position="362"/>
    </location>
</feature>
<dbReference type="AlphaFoldDB" id="A0A1G4I985"/>
<keyword evidence="2" id="KW-0472">Membrane</keyword>
<dbReference type="GeneID" id="92379448"/>
<keyword evidence="4" id="KW-1185">Reference proteome</keyword>
<dbReference type="RefSeq" id="XP_067079540.1">
    <property type="nucleotide sequence ID" value="XM_067223439.1"/>
</dbReference>